<dbReference type="PROSITE" id="PS00903">
    <property type="entry name" value="CYT_DCMP_DEAMINASES_1"/>
    <property type="match status" value="1"/>
</dbReference>
<comment type="caution">
    <text evidence="6">The sequence shown here is derived from an EMBL/GenBank/DDBJ whole genome shotgun (WGS) entry which is preliminary data.</text>
</comment>
<dbReference type="GO" id="GO:0047974">
    <property type="term" value="F:guanosine deaminase activity"/>
    <property type="evidence" value="ECO:0007669"/>
    <property type="project" value="TreeGrafter"/>
</dbReference>
<evidence type="ECO:0000313" key="8">
    <source>
        <dbReference type="Proteomes" id="UP000677265"/>
    </source>
</evidence>
<dbReference type="Pfam" id="PF00383">
    <property type="entry name" value="dCMP_cyt_deam_1"/>
    <property type="match status" value="1"/>
</dbReference>
<keyword evidence="2" id="KW-0479">Metal-binding</keyword>
<dbReference type="InterPro" id="IPR002125">
    <property type="entry name" value="CMP_dCMP_dom"/>
</dbReference>
<dbReference type="SUPFAM" id="SSF53927">
    <property type="entry name" value="Cytidine deaminase-like"/>
    <property type="match status" value="1"/>
</dbReference>
<dbReference type="GO" id="GO:0008270">
    <property type="term" value="F:zinc ion binding"/>
    <property type="evidence" value="ECO:0007669"/>
    <property type="project" value="InterPro"/>
</dbReference>
<comment type="similarity">
    <text evidence="1">Belongs to the cytidine and deoxycytidylate deaminase family.</text>
</comment>
<keyword evidence="4" id="KW-0862">Zinc</keyword>
<dbReference type="EMBL" id="JAGYPE020000007">
    <property type="protein sequence ID" value="MCH6265143.1"/>
    <property type="molecule type" value="Genomic_DNA"/>
</dbReference>
<dbReference type="PROSITE" id="PS51747">
    <property type="entry name" value="CYT_DCMP_DEAMINASES_2"/>
    <property type="match status" value="1"/>
</dbReference>
<gene>
    <name evidence="7" type="ORF">KHB02_006340</name>
    <name evidence="6" type="ORF">KHB02_41530</name>
</gene>
<dbReference type="EMBL" id="JAGYPE010000009">
    <property type="protein sequence ID" value="MBS4187863.1"/>
    <property type="molecule type" value="Genomic_DNA"/>
</dbReference>
<evidence type="ECO:0000256" key="1">
    <source>
        <dbReference type="ARBA" id="ARBA00006576"/>
    </source>
</evidence>
<evidence type="ECO:0000256" key="3">
    <source>
        <dbReference type="ARBA" id="ARBA00022801"/>
    </source>
</evidence>
<dbReference type="CDD" id="cd01285">
    <property type="entry name" value="nucleoside_deaminase"/>
    <property type="match status" value="1"/>
</dbReference>
<dbReference type="PANTHER" id="PTHR11079">
    <property type="entry name" value="CYTOSINE DEAMINASE FAMILY MEMBER"/>
    <property type="match status" value="1"/>
</dbReference>
<evidence type="ECO:0000256" key="4">
    <source>
        <dbReference type="ARBA" id="ARBA00022833"/>
    </source>
</evidence>
<dbReference type="GO" id="GO:0006152">
    <property type="term" value="P:purine nucleoside catabolic process"/>
    <property type="evidence" value="ECO:0007669"/>
    <property type="project" value="TreeGrafter"/>
</dbReference>
<name>A0A942TAC6_9BACI</name>
<accession>A0A942TAC6</accession>
<reference evidence="6" key="1">
    <citation type="submission" date="2021-05" db="EMBL/GenBank/DDBJ databases">
        <title>Novel Bacillus species.</title>
        <authorList>
            <person name="Liu G."/>
        </authorList>
    </citation>
    <scope>NUCLEOTIDE SEQUENCE</scope>
    <source>
        <strain evidence="6 8">FJAT-50051</strain>
    </source>
</reference>
<evidence type="ECO:0000256" key="2">
    <source>
        <dbReference type="ARBA" id="ARBA00022723"/>
    </source>
</evidence>
<dbReference type="Gene3D" id="3.40.140.10">
    <property type="entry name" value="Cytidine Deaminase, domain 2"/>
    <property type="match status" value="1"/>
</dbReference>
<evidence type="ECO:0000313" key="7">
    <source>
        <dbReference type="EMBL" id="MCH6265143.1"/>
    </source>
</evidence>
<organism evidence="6">
    <name type="scientific">Neobacillus citreus</name>
    <dbReference type="NCBI Taxonomy" id="2833578"/>
    <lineage>
        <taxon>Bacteria</taxon>
        <taxon>Bacillati</taxon>
        <taxon>Bacillota</taxon>
        <taxon>Bacilli</taxon>
        <taxon>Bacillales</taxon>
        <taxon>Bacillaceae</taxon>
        <taxon>Neobacillus</taxon>
    </lineage>
</organism>
<feature type="domain" description="CMP/dCMP-type deaminase" evidence="5">
    <location>
        <begin position="1"/>
        <end position="113"/>
    </location>
</feature>
<dbReference type="RefSeq" id="WP_213147676.1">
    <property type="nucleotide sequence ID" value="NZ_JAGYPE020000007.1"/>
</dbReference>
<dbReference type="InterPro" id="IPR016193">
    <property type="entry name" value="Cytidine_deaminase-like"/>
</dbReference>
<dbReference type="InterPro" id="IPR016192">
    <property type="entry name" value="APOBEC/CMP_deaminase_Zn-bd"/>
</dbReference>
<keyword evidence="8" id="KW-1185">Reference proteome</keyword>
<dbReference type="AlphaFoldDB" id="A0A942TAC6"/>
<keyword evidence="3" id="KW-0378">Hydrolase</keyword>
<evidence type="ECO:0000313" key="6">
    <source>
        <dbReference type="EMBL" id="MBS4187863.1"/>
    </source>
</evidence>
<protein>
    <submittedName>
        <fullName evidence="6">Nucleoside deaminase</fullName>
    </submittedName>
</protein>
<proteinExistence type="inferred from homology"/>
<dbReference type="FunFam" id="3.40.140.10:FF:000011">
    <property type="entry name" value="tRNA-specific adenosine deaminase"/>
    <property type="match status" value="1"/>
</dbReference>
<sequence>MRDERFMKMAVDVALDNVLRFGGGPFGAVIVKNGQIISVGRNQVTVKTDPTAHAEMQAIRAACKVLNSFQLTGCELYTSCEPCPMCFGAIYWSRLEKVYYSCTHEDAAKIGFDDQFIYEQLKVPPEKRTIPFIRLLTNNTYQPFTAWVNKPNKQQY</sequence>
<dbReference type="Proteomes" id="UP000677265">
    <property type="component" value="Unassembled WGS sequence"/>
</dbReference>
<evidence type="ECO:0000259" key="5">
    <source>
        <dbReference type="PROSITE" id="PS51747"/>
    </source>
</evidence>
<dbReference type="PANTHER" id="PTHR11079:SF161">
    <property type="entry name" value="CMP_DCMP-TYPE DEAMINASE DOMAIN-CONTAINING PROTEIN"/>
    <property type="match status" value="1"/>
</dbReference>